<accession>A0A2C8ZIR6</accession>
<protein>
    <submittedName>
        <fullName evidence="1">4'-phosphopantetheinyl transferase</fullName>
    </submittedName>
</protein>
<gene>
    <name evidence="1" type="ORF">SAMN06296378_1413</name>
</gene>
<name>A0A2C8ZIR6_9MICO</name>
<dbReference type="Proteomes" id="UP000219440">
    <property type="component" value="Unassembled WGS sequence"/>
</dbReference>
<dbReference type="GO" id="GO:0008897">
    <property type="term" value="F:holo-[acyl-carrier-protein] synthase activity"/>
    <property type="evidence" value="ECO:0007669"/>
    <property type="project" value="InterPro"/>
</dbReference>
<dbReference type="GO" id="GO:0000287">
    <property type="term" value="F:magnesium ion binding"/>
    <property type="evidence" value="ECO:0007669"/>
    <property type="project" value="InterPro"/>
</dbReference>
<evidence type="ECO:0000313" key="2">
    <source>
        <dbReference type="Proteomes" id="UP000219440"/>
    </source>
</evidence>
<sequence>MPVLPEFIRLSWQRPGLDPPQRSTALAMLSPAELSRAELTRAGSVSVIQGRMLLRTLAGELLGLDPRAVPLSATCADCGGPHGQPRIPGLTVSLSHCATAVVAVATAEGHIGVDVEPLEGSAERAAAIAEVAGAGGIRRWTSVEAVLKCDGRGLRVDPREVAVTEGSAALGDGQYQLWYPELADDLQVTVAWRA</sequence>
<dbReference type="SUPFAM" id="SSF56214">
    <property type="entry name" value="4'-phosphopantetheinyl transferase"/>
    <property type="match status" value="2"/>
</dbReference>
<dbReference type="Gene3D" id="3.90.470.20">
    <property type="entry name" value="4'-phosphopantetheinyl transferase domain"/>
    <property type="match status" value="1"/>
</dbReference>
<evidence type="ECO:0000313" key="1">
    <source>
        <dbReference type="EMBL" id="SOE64598.1"/>
    </source>
</evidence>
<organism evidence="1 2">
    <name type="scientific">Salinibacterium xinjiangense</name>
    <dbReference type="NCBI Taxonomy" id="386302"/>
    <lineage>
        <taxon>Bacteria</taxon>
        <taxon>Bacillati</taxon>
        <taxon>Actinomycetota</taxon>
        <taxon>Actinomycetes</taxon>
        <taxon>Micrococcales</taxon>
        <taxon>Microbacteriaceae</taxon>
        <taxon>Salinibacterium</taxon>
    </lineage>
</organism>
<proteinExistence type="predicted"/>
<dbReference type="InterPro" id="IPR037143">
    <property type="entry name" value="4-PPantetheinyl_Trfase_dom_sf"/>
</dbReference>
<reference evidence="1 2" key="1">
    <citation type="submission" date="2017-09" db="EMBL/GenBank/DDBJ databases">
        <authorList>
            <person name="Ehlers B."/>
            <person name="Leendertz F.H."/>
        </authorList>
    </citation>
    <scope>NUCLEOTIDE SEQUENCE [LARGE SCALE GENOMIC DNA]</scope>
    <source>
        <strain evidence="1 2">CGMCC 1.05381</strain>
    </source>
</reference>
<keyword evidence="2" id="KW-1185">Reference proteome</keyword>
<dbReference type="RefSeq" id="WP_097060541.1">
    <property type="nucleotide sequence ID" value="NZ_BMLC01000001.1"/>
</dbReference>
<keyword evidence="1" id="KW-0808">Transferase</keyword>
<dbReference type="AlphaFoldDB" id="A0A2C8ZIR6"/>
<dbReference type="OrthoDB" id="190168at2"/>
<dbReference type="EMBL" id="OCST01000003">
    <property type="protein sequence ID" value="SOE64598.1"/>
    <property type="molecule type" value="Genomic_DNA"/>
</dbReference>